<dbReference type="Proteomes" id="UP000606786">
    <property type="component" value="Unassembled WGS sequence"/>
</dbReference>
<protein>
    <submittedName>
        <fullName evidence="1">(Mediterranean fruit fly) hypothetical protein</fullName>
    </submittedName>
</protein>
<proteinExistence type="predicted"/>
<dbReference type="EMBL" id="CAJHJT010000056">
    <property type="protein sequence ID" value="CAD7011608.1"/>
    <property type="molecule type" value="Genomic_DNA"/>
</dbReference>
<dbReference type="AlphaFoldDB" id="A0A811V647"/>
<organism evidence="1 2">
    <name type="scientific">Ceratitis capitata</name>
    <name type="common">Mediterranean fruit fly</name>
    <name type="synonym">Tephritis capitata</name>
    <dbReference type="NCBI Taxonomy" id="7213"/>
    <lineage>
        <taxon>Eukaryota</taxon>
        <taxon>Metazoa</taxon>
        <taxon>Ecdysozoa</taxon>
        <taxon>Arthropoda</taxon>
        <taxon>Hexapoda</taxon>
        <taxon>Insecta</taxon>
        <taxon>Pterygota</taxon>
        <taxon>Neoptera</taxon>
        <taxon>Endopterygota</taxon>
        <taxon>Diptera</taxon>
        <taxon>Brachycera</taxon>
        <taxon>Muscomorpha</taxon>
        <taxon>Tephritoidea</taxon>
        <taxon>Tephritidae</taxon>
        <taxon>Ceratitis</taxon>
        <taxon>Ceratitis</taxon>
    </lineage>
</organism>
<keyword evidence="2" id="KW-1185">Reference proteome</keyword>
<evidence type="ECO:0000313" key="2">
    <source>
        <dbReference type="Proteomes" id="UP000606786"/>
    </source>
</evidence>
<evidence type="ECO:0000313" key="1">
    <source>
        <dbReference type="EMBL" id="CAD7011608.1"/>
    </source>
</evidence>
<sequence length="97" mass="11118">MCCCIVCPCCEPPHEACGNRQQAINSSTRTNNSSPCKYEEKDKPVSMSWSLSWRQCDTDVNDYDQYGNTEHFNHSTAVNTKAEHNQDQQRCVSFYNT</sequence>
<comment type="caution">
    <text evidence="1">The sequence shown here is derived from an EMBL/GenBank/DDBJ whole genome shotgun (WGS) entry which is preliminary data.</text>
</comment>
<accession>A0A811V647</accession>
<gene>
    <name evidence="1" type="ORF">CCAP1982_LOCUS19697</name>
</gene>
<reference evidence="1" key="1">
    <citation type="submission" date="2020-11" db="EMBL/GenBank/DDBJ databases">
        <authorList>
            <person name="Whitehead M."/>
        </authorList>
    </citation>
    <scope>NUCLEOTIDE SEQUENCE</scope>
    <source>
        <strain evidence="1">EGII</strain>
    </source>
</reference>
<name>A0A811V647_CERCA</name>